<dbReference type="Pfam" id="PF01546">
    <property type="entry name" value="Peptidase_M20"/>
    <property type="match status" value="1"/>
</dbReference>
<dbReference type="InterPro" id="IPR017439">
    <property type="entry name" value="Amidohydrolase"/>
</dbReference>
<reference evidence="3" key="1">
    <citation type="submission" date="2016-11" db="EMBL/GenBank/DDBJ databases">
        <authorList>
            <person name="Jaros S."/>
            <person name="Januszkiewicz K."/>
            <person name="Wedrychowicz H."/>
        </authorList>
    </citation>
    <scope>NUCLEOTIDE SEQUENCE [LARGE SCALE GENOMIC DNA]</scope>
    <source>
        <strain evidence="3">DSM 4029</strain>
    </source>
</reference>
<dbReference type="GO" id="GO:0016805">
    <property type="term" value="F:dipeptidase activity"/>
    <property type="evidence" value="ECO:0007669"/>
    <property type="project" value="TreeGrafter"/>
</dbReference>
<dbReference type="Gene3D" id="3.30.70.360">
    <property type="match status" value="1"/>
</dbReference>
<protein>
    <submittedName>
        <fullName evidence="2">Aminobenzoyl-glutamate utilization protein B</fullName>
    </submittedName>
</protein>
<gene>
    <name evidence="2" type="ORF">SAMN05444424_1604</name>
</gene>
<dbReference type="PANTHER" id="PTHR30575">
    <property type="entry name" value="PEPTIDASE M20"/>
    <property type="match status" value="1"/>
</dbReference>
<dbReference type="InterPro" id="IPR002933">
    <property type="entry name" value="Peptidase_M20"/>
</dbReference>
<dbReference type="SUPFAM" id="SSF53187">
    <property type="entry name" value="Zn-dependent exopeptidases"/>
    <property type="match status" value="1"/>
</dbReference>
<dbReference type="InterPro" id="IPR036264">
    <property type="entry name" value="Bact_exopeptidase_dim_dom"/>
</dbReference>
<organism evidence="2 3">
    <name type="scientific">Bittarella massiliensis</name>
    <name type="common">ex Durand et al. 2017</name>
    <dbReference type="NCBI Taxonomy" id="1720313"/>
    <lineage>
        <taxon>Bacteria</taxon>
        <taxon>Bacillati</taxon>
        <taxon>Bacillota</taxon>
        <taxon>Clostridia</taxon>
        <taxon>Eubacteriales</taxon>
        <taxon>Oscillospiraceae</taxon>
        <taxon>Bittarella (ex Durand et al. 2017)</taxon>
    </lineage>
</organism>
<name>A0AAQ1MDT5_9FIRM</name>
<evidence type="ECO:0000313" key="3">
    <source>
        <dbReference type="Proteomes" id="UP000184089"/>
    </source>
</evidence>
<dbReference type="Proteomes" id="UP000184089">
    <property type="component" value="Unassembled WGS sequence"/>
</dbReference>
<dbReference type="GO" id="GO:0046657">
    <property type="term" value="P:folic acid catabolic process"/>
    <property type="evidence" value="ECO:0007669"/>
    <property type="project" value="TreeGrafter"/>
</dbReference>
<dbReference type="Gene3D" id="3.40.630.10">
    <property type="entry name" value="Zn peptidases"/>
    <property type="match status" value="2"/>
</dbReference>
<dbReference type="PANTHER" id="PTHR30575:SF0">
    <property type="entry name" value="XAA-ARG DIPEPTIDASE"/>
    <property type="match status" value="1"/>
</dbReference>
<evidence type="ECO:0000313" key="2">
    <source>
        <dbReference type="EMBL" id="SHG13514.1"/>
    </source>
</evidence>
<dbReference type="InterPro" id="IPR011650">
    <property type="entry name" value="Peptidase_M20_dimer"/>
</dbReference>
<dbReference type="PIRSF" id="PIRSF037227">
    <property type="entry name" value="Aminobenzoyl-glu_utiliz_pB"/>
    <property type="match status" value="1"/>
</dbReference>
<dbReference type="InterPro" id="IPR052030">
    <property type="entry name" value="Peptidase_M20/M20A_hydrolases"/>
</dbReference>
<dbReference type="NCBIfam" id="TIGR01891">
    <property type="entry name" value="amidohydrolases"/>
    <property type="match status" value="1"/>
</dbReference>
<dbReference type="GO" id="GO:0005737">
    <property type="term" value="C:cytoplasm"/>
    <property type="evidence" value="ECO:0007669"/>
    <property type="project" value="TreeGrafter"/>
</dbReference>
<dbReference type="GO" id="GO:0071713">
    <property type="term" value="F:para-aminobenzoyl-glutamate hydrolase activity"/>
    <property type="evidence" value="ECO:0007669"/>
    <property type="project" value="TreeGrafter"/>
</dbReference>
<sequence length="488" mass="51648">MDAKQQVQAAVREKEAAIWELQEAVWSAAELGYEEVKSAASFCQALREQGFEVESGVAGIPTAFIGTYGSGKPVIGILAEFDALSQLGQAAATPVKTPVPENENGHGCGHSALGAGAFGAVLAVKDYLEKTGKSGTVKLYGCPAEETGYGKTFMTRAGCFEGVDAVLTWHPFDNNAAWGVSCLANINIVFNFHGRTAHAAAAPHAGRSALDSCEIMNVGVNYLREHVIPEARMHYAYLDVGGTSPNVVQDHATLSYFIRAPKISQVHEILERVKDIAKGAALICGTTMDWYIRTGVSDYIPNPTLTGILYDALVDVGAPDFDEADYALARQFRDSLGEDLRQASDAAILKSRGEEHGKKLLAQGLDTDIAPLVLSKVAMPGSTDVGDVSYVVPTAQMGTAGMAIGTPGHTWQIIGQTCSSIGKKALLKASEALALAAARVLDDPSVLEKAKAELKEETGGQYVCPIPAEVEPPVPDWVFGEAKKAGLL</sequence>
<accession>A0AAQ1MDT5</accession>
<dbReference type="AlphaFoldDB" id="A0AAQ1MDT5"/>
<feature type="domain" description="Peptidase M20 dimerisation" evidence="1">
    <location>
        <begin position="189"/>
        <end position="279"/>
    </location>
</feature>
<dbReference type="Pfam" id="PF07687">
    <property type="entry name" value="M20_dimer"/>
    <property type="match status" value="1"/>
</dbReference>
<comment type="caution">
    <text evidence="2">The sequence shown here is derived from an EMBL/GenBank/DDBJ whole genome shotgun (WGS) entry which is preliminary data.</text>
</comment>
<proteinExistence type="predicted"/>
<dbReference type="RefSeq" id="WP_073261099.1">
    <property type="nucleotide sequence ID" value="NZ_FQVY01000002.1"/>
</dbReference>
<dbReference type="InterPro" id="IPR017145">
    <property type="entry name" value="Aminobenzoyl-glu_utiliz_pB"/>
</dbReference>
<dbReference type="FunFam" id="3.30.70.360:FF:000004">
    <property type="entry name" value="Peptidase M20 domain-containing protein 2"/>
    <property type="match status" value="1"/>
</dbReference>
<dbReference type="SUPFAM" id="SSF55031">
    <property type="entry name" value="Bacterial exopeptidase dimerisation domain"/>
    <property type="match status" value="1"/>
</dbReference>
<evidence type="ECO:0000259" key="1">
    <source>
        <dbReference type="Pfam" id="PF07687"/>
    </source>
</evidence>
<dbReference type="EMBL" id="FQVY01000002">
    <property type="protein sequence ID" value="SHG13514.1"/>
    <property type="molecule type" value="Genomic_DNA"/>
</dbReference>